<dbReference type="GO" id="GO:0009507">
    <property type="term" value="C:chloroplast"/>
    <property type="evidence" value="ECO:0007669"/>
    <property type="project" value="UniProtKB-ARBA"/>
</dbReference>
<dbReference type="Gene3D" id="2.60.40.10">
    <property type="entry name" value="Immunoglobulins"/>
    <property type="match status" value="1"/>
</dbReference>
<gene>
    <name evidence="3" type="ORF">KSP39_PZI010748</name>
</gene>
<evidence type="ECO:0000259" key="2">
    <source>
        <dbReference type="Pfam" id="PF16561"/>
    </source>
</evidence>
<dbReference type="InterPro" id="IPR013783">
    <property type="entry name" value="Ig-like_fold"/>
</dbReference>
<dbReference type="PANTHER" id="PTHR47434:SF1">
    <property type="entry name" value="PROTEIN PTST HOMOLOG 2, CHLOROPLASTIC"/>
    <property type="match status" value="1"/>
</dbReference>
<keyword evidence="4" id="KW-1185">Reference proteome</keyword>
<accession>A0AAP0BJI7</accession>
<reference evidence="3 4" key="1">
    <citation type="journal article" date="2022" name="Nat. Plants">
        <title>Genomes of leafy and leafless Platanthera orchids illuminate the evolution of mycoheterotrophy.</title>
        <authorList>
            <person name="Li M.H."/>
            <person name="Liu K.W."/>
            <person name="Li Z."/>
            <person name="Lu H.C."/>
            <person name="Ye Q.L."/>
            <person name="Zhang D."/>
            <person name="Wang J.Y."/>
            <person name="Li Y.F."/>
            <person name="Zhong Z.M."/>
            <person name="Liu X."/>
            <person name="Yu X."/>
            <person name="Liu D.K."/>
            <person name="Tu X.D."/>
            <person name="Liu B."/>
            <person name="Hao Y."/>
            <person name="Liao X.Y."/>
            <person name="Jiang Y.T."/>
            <person name="Sun W.H."/>
            <person name="Chen J."/>
            <person name="Chen Y.Q."/>
            <person name="Ai Y."/>
            <person name="Zhai J.W."/>
            <person name="Wu S.S."/>
            <person name="Zhou Z."/>
            <person name="Hsiao Y.Y."/>
            <person name="Wu W.L."/>
            <person name="Chen Y.Y."/>
            <person name="Lin Y.F."/>
            <person name="Hsu J.L."/>
            <person name="Li C.Y."/>
            <person name="Wang Z.W."/>
            <person name="Zhao X."/>
            <person name="Zhong W.Y."/>
            <person name="Ma X.K."/>
            <person name="Ma L."/>
            <person name="Huang J."/>
            <person name="Chen G.Z."/>
            <person name="Huang M.Z."/>
            <person name="Huang L."/>
            <person name="Peng D.H."/>
            <person name="Luo Y.B."/>
            <person name="Zou S.Q."/>
            <person name="Chen S.P."/>
            <person name="Lan S."/>
            <person name="Tsai W.C."/>
            <person name="Van de Peer Y."/>
            <person name="Liu Z.J."/>
        </authorList>
    </citation>
    <scope>NUCLEOTIDE SEQUENCE [LARGE SCALE GENOMIC DNA]</scope>
    <source>
        <strain evidence="3">Lor287</strain>
    </source>
</reference>
<evidence type="ECO:0000256" key="1">
    <source>
        <dbReference type="SAM" id="MobiDB-lite"/>
    </source>
</evidence>
<dbReference type="AlphaFoldDB" id="A0AAP0BJI7"/>
<feature type="domain" description="AMP-activated protein kinase glycogen-binding" evidence="2">
    <location>
        <begin position="405"/>
        <end position="483"/>
    </location>
</feature>
<dbReference type="SUPFAM" id="SSF81296">
    <property type="entry name" value="E set domains"/>
    <property type="match status" value="1"/>
</dbReference>
<feature type="region of interest" description="Disordered" evidence="1">
    <location>
        <begin position="239"/>
        <end position="259"/>
    </location>
</feature>
<dbReference type="InterPro" id="IPR014756">
    <property type="entry name" value="Ig_E-set"/>
</dbReference>
<comment type="caution">
    <text evidence="3">The sequence shown here is derived from an EMBL/GenBank/DDBJ whole genome shotgun (WGS) entry which is preliminary data.</text>
</comment>
<dbReference type="PANTHER" id="PTHR47434">
    <property type="entry name" value="PROTEIN PTST HOMOLOG 3, CHLOROPLASTIC"/>
    <property type="match status" value="1"/>
</dbReference>
<proteinExistence type="predicted"/>
<evidence type="ECO:0000313" key="3">
    <source>
        <dbReference type="EMBL" id="KAK8941472.1"/>
    </source>
</evidence>
<protein>
    <recommendedName>
        <fullName evidence="2">AMP-activated protein kinase glycogen-binding domain-containing protein</fullName>
    </recommendedName>
</protein>
<organism evidence="3 4">
    <name type="scientific">Platanthera zijinensis</name>
    <dbReference type="NCBI Taxonomy" id="2320716"/>
    <lineage>
        <taxon>Eukaryota</taxon>
        <taxon>Viridiplantae</taxon>
        <taxon>Streptophyta</taxon>
        <taxon>Embryophyta</taxon>
        <taxon>Tracheophyta</taxon>
        <taxon>Spermatophyta</taxon>
        <taxon>Magnoliopsida</taxon>
        <taxon>Liliopsida</taxon>
        <taxon>Asparagales</taxon>
        <taxon>Orchidaceae</taxon>
        <taxon>Orchidoideae</taxon>
        <taxon>Orchideae</taxon>
        <taxon>Orchidinae</taxon>
        <taxon>Platanthera</taxon>
    </lineage>
</organism>
<name>A0AAP0BJI7_9ASPA</name>
<dbReference type="Proteomes" id="UP001418222">
    <property type="component" value="Unassembled WGS sequence"/>
</dbReference>
<dbReference type="EMBL" id="JBBWWQ010000008">
    <property type="protein sequence ID" value="KAK8941472.1"/>
    <property type="molecule type" value="Genomic_DNA"/>
</dbReference>
<dbReference type="InterPro" id="IPR032640">
    <property type="entry name" value="AMPK1_CBM"/>
</dbReference>
<dbReference type="CDD" id="cd02859">
    <property type="entry name" value="E_set_AMPKbeta_like_N"/>
    <property type="match status" value="1"/>
</dbReference>
<sequence>MLSHCYTLPIPLPDEMAALAASRTKAVCITCGSRRRRLAALNSGRVEEVSVLTPQASSAPLRCLHHSPGLPNVRNKRGQGNRGSHDLEAEIHEFMEMSPNPTLFPSKEDLIVAGRQDLVRAIEKKKGWLAYGWNSDDDLSYGVGKTPYVGDLGNFQHKIASVTSEADSSLEADSSNIVSSSGRPMDTNVSDDIEILGILTQLEKQRIMAFGFVQRKKKEVMHEMECGWNIEGHRMSVQSNLGESSHHHPSSQNSHNPPLVDINNNSELCTWRTWSIQKSGDPLTNFEAAEIVFDEEQISSEHELHLESQLTSALQLFKCRNKDAYSCKDENQESLLKVLHKLSDALEFQQNEIKKIRDILRSTSAKLAVIEGKIALEVIESRKSIEEKGKRLQAVEKVLSMLRSVWIVWPNSASEVLLAGSFDGWTSQRRMKKKNPRATEFSLWLKLYPGRYEIKFIVDGVWTVDPLHPVVNSNGFQNNLLVVT</sequence>
<evidence type="ECO:0000313" key="4">
    <source>
        <dbReference type="Proteomes" id="UP001418222"/>
    </source>
</evidence>
<dbReference type="Pfam" id="PF16561">
    <property type="entry name" value="AMPK1_CBM"/>
    <property type="match status" value="1"/>
</dbReference>